<dbReference type="Pfam" id="PF00118">
    <property type="entry name" value="Cpn60_TCP1"/>
    <property type="match status" value="1"/>
</dbReference>
<dbReference type="GO" id="GO:0042026">
    <property type="term" value="P:protein refolding"/>
    <property type="evidence" value="ECO:0007669"/>
    <property type="project" value="InterPro"/>
</dbReference>
<protein>
    <recommendedName>
        <fullName evidence="8">Heat shock protein 60</fullName>
    </recommendedName>
</protein>
<feature type="non-terminal residue" evidence="3">
    <location>
        <position position="1"/>
    </location>
</feature>
<dbReference type="EMBL" id="CAJOBJ010085264">
    <property type="protein sequence ID" value="CAF4517918.1"/>
    <property type="molecule type" value="Genomic_DNA"/>
</dbReference>
<evidence type="ECO:0000256" key="1">
    <source>
        <dbReference type="ARBA" id="ARBA00006607"/>
    </source>
</evidence>
<dbReference type="GO" id="GO:0005524">
    <property type="term" value="F:ATP binding"/>
    <property type="evidence" value="ECO:0007669"/>
    <property type="project" value="InterPro"/>
</dbReference>
<dbReference type="Gene3D" id="1.10.560.10">
    <property type="entry name" value="GroEL-like equatorial domain"/>
    <property type="match status" value="1"/>
</dbReference>
<comment type="caution">
    <text evidence="3">The sequence shown here is derived from an EMBL/GenBank/DDBJ whole genome shotgun (WGS) entry which is preliminary data.</text>
</comment>
<dbReference type="SUPFAM" id="SSF48592">
    <property type="entry name" value="GroEL equatorial domain-like"/>
    <property type="match status" value="1"/>
</dbReference>
<evidence type="ECO:0000313" key="5">
    <source>
        <dbReference type="EMBL" id="CAF4877530.1"/>
    </source>
</evidence>
<dbReference type="AlphaFoldDB" id="A0A8S2VRP2"/>
<proteinExistence type="inferred from homology"/>
<evidence type="ECO:0000256" key="2">
    <source>
        <dbReference type="ARBA" id="ARBA00023186"/>
    </source>
</evidence>
<dbReference type="InterPro" id="IPR001844">
    <property type="entry name" value="Cpn60/GroEL"/>
</dbReference>
<evidence type="ECO:0000313" key="7">
    <source>
        <dbReference type="Proteomes" id="UP000681967"/>
    </source>
</evidence>
<dbReference type="EMBL" id="CAJOBH010160687">
    <property type="protein sequence ID" value="CAF4877530.1"/>
    <property type="molecule type" value="Genomic_DNA"/>
</dbReference>
<comment type="similarity">
    <text evidence="1">Belongs to the chaperonin (HSP60) family.</text>
</comment>
<feature type="non-terminal residue" evidence="3">
    <location>
        <position position="58"/>
    </location>
</feature>
<sequence>LRDKFQNIGAKLVQDVANNTNEEAGDGTTAATILARAIAKEGFDRISRGANPIEVRRG</sequence>
<dbReference type="Proteomes" id="UP000681720">
    <property type="component" value="Unassembled WGS sequence"/>
</dbReference>
<keyword evidence="2" id="KW-0143">Chaperone</keyword>
<organism evidence="3 7">
    <name type="scientific">Rotaria magnacalcarata</name>
    <dbReference type="NCBI Taxonomy" id="392030"/>
    <lineage>
        <taxon>Eukaryota</taxon>
        <taxon>Metazoa</taxon>
        <taxon>Spiralia</taxon>
        <taxon>Gnathifera</taxon>
        <taxon>Rotifera</taxon>
        <taxon>Eurotatoria</taxon>
        <taxon>Bdelloidea</taxon>
        <taxon>Philodinida</taxon>
        <taxon>Philodinidae</taxon>
        <taxon>Rotaria</taxon>
    </lineage>
</organism>
<dbReference type="EMBL" id="CAJOBH010052639">
    <property type="protein sequence ID" value="CAF4386652.1"/>
    <property type="molecule type" value="Genomic_DNA"/>
</dbReference>
<gene>
    <name evidence="3" type="ORF">BYL167_LOCUS30971</name>
    <name evidence="5" type="ORF">BYL167_LOCUS51215</name>
    <name evidence="4" type="ORF">GIL414_LOCUS35477</name>
    <name evidence="6" type="ORF">GIL414_LOCUS59847</name>
</gene>
<dbReference type="InterPro" id="IPR002423">
    <property type="entry name" value="Cpn60/GroEL/TCP-1"/>
</dbReference>
<reference evidence="3" key="1">
    <citation type="submission" date="2021-02" db="EMBL/GenBank/DDBJ databases">
        <authorList>
            <person name="Nowell W R."/>
        </authorList>
    </citation>
    <scope>NUCLEOTIDE SEQUENCE</scope>
</reference>
<evidence type="ECO:0000313" key="6">
    <source>
        <dbReference type="EMBL" id="CAF5048922.1"/>
    </source>
</evidence>
<dbReference type="GO" id="GO:0140662">
    <property type="term" value="F:ATP-dependent protein folding chaperone"/>
    <property type="evidence" value="ECO:0007669"/>
    <property type="project" value="InterPro"/>
</dbReference>
<name>A0A8S2VRP2_9BILA</name>
<evidence type="ECO:0000313" key="4">
    <source>
        <dbReference type="EMBL" id="CAF4517918.1"/>
    </source>
</evidence>
<dbReference type="InterPro" id="IPR027413">
    <property type="entry name" value="GROEL-like_equatorial_sf"/>
</dbReference>
<dbReference type="EMBL" id="CAJOBJ010228294">
    <property type="protein sequence ID" value="CAF5048922.1"/>
    <property type="molecule type" value="Genomic_DNA"/>
</dbReference>
<accession>A0A8S2VRP2</accession>
<evidence type="ECO:0000313" key="3">
    <source>
        <dbReference type="EMBL" id="CAF4386652.1"/>
    </source>
</evidence>
<dbReference type="PANTHER" id="PTHR45633">
    <property type="entry name" value="60 KDA HEAT SHOCK PROTEIN, MITOCHONDRIAL"/>
    <property type="match status" value="1"/>
</dbReference>
<evidence type="ECO:0008006" key="8">
    <source>
        <dbReference type="Google" id="ProtNLM"/>
    </source>
</evidence>
<dbReference type="Proteomes" id="UP000681967">
    <property type="component" value="Unassembled WGS sequence"/>
</dbReference>